<keyword evidence="3" id="KW-0732">Signal</keyword>
<evidence type="ECO:0000256" key="1">
    <source>
        <dbReference type="ARBA" id="ARBA00023098"/>
    </source>
</evidence>
<dbReference type="InterPro" id="IPR016035">
    <property type="entry name" value="Acyl_Trfase/lysoPLipase"/>
</dbReference>
<dbReference type="SUPFAM" id="SSF52151">
    <property type="entry name" value="FabD/lysophospholipase-like"/>
    <property type="match status" value="1"/>
</dbReference>
<evidence type="ECO:0000313" key="6">
    <source>
        <dbReference type="Proteomes" id="UP001298424"/>
    </source>
</evidence>
<dbReference type="RefSeq" id="WP_238746542.1">
    <property type="nucleotide sequence ID" value="NZ_JAKOOW010000022.1"/>
</dbReference>
<feature type="signal peptide" evidence="3">
    <location>
        <begin position="1"/>
        <end position="25"/>
    </location>
</feature>
<evidence type="ECO:0000256" key="2">
    <source>
        <dbReference type="PROSITE-ProRule" id="PRU01161"/>
    </source>
</evidence>
<feature type="domain" description="PNPLA" evidence="4">
    <location>
        <begin position="57"/>
        <end position="253"/>
    </location>
</feature>
<evidence type="ECO:0000256" key="3">
    <source>
        <dbReference type="SAM" id="SignalP"/>
    </source>
</evidence>
<proteinExistence type="predicted"/>
<reference evidence="5 6" key="1">
    <citation type="submission" date="2022-02" db="EMBL/GenBank/DDBJ databases">
        <title>Genome sequence data of Kingella unionensis sp. nov. strain CICC 24913 (CCUG 75125).</title>
        <authorList>
            <person name="Xiao M."/>
        </authorList>
    </citation>
    <scope>NUCLEOTIDE SEQUENCE [LARGE SCALE GENOMIC DNA]</scope>
    <source>
        <strain evidence="5 6">CICC 24913</strain>
    </source>
</reference>
<sequence>MSGTVFRLLRLAAALLLCSCSLVSYQPLETIDKIDPGSGYRLGSRFGQSEDDTLLVLAFSGGGSRAAAFGYGVLEQLNRQQVEIGGRRQSLLESTDLVYGVSGGSVLAAYYSLHGKDSIPAFEKRFLKQNFQRQVAGQVFSLANMPRLTSPQFGRSDLVQEQFETALFGQTTFGDLEKRRKGPFAVISATDMSLGSRFDFVQEYFDPMCLNLAKLPIARAVAASSAVPLVFSPITLNNNGGRCGYRPPAHLQAPSKPQDGEGRLQDETRKEYLRQIEAYTDGGKRPFIHLLDGGLTDNLALRGLLDGTVVHPQALLQRSLAENRLKRVVLISVNAQNQAGSPIDQSADVPGFKPVLDAVVNVPIDRNSQESLRQVRAYTDQWNAKLPAGGGAPRVYFVSLQLRDLPPSVLKEQVLNISTSFRLLPSEVNALKQAAAVLLRTSPEYRRLLDDLSATPDNSPMPADLQAAATVSAALGHDGADGNAAASAASTPAAE</sequence>
<accession>A0ABS9NNJ7</accession>
<keyword evidence="6" id="KW-1185">Reference proteome</keyword>
<dbReference type="InterPro" id="IPR002641">
    <property type="entry name" value="PNPLA_dom"/>
</dbReference>
<comment type="caution">
    <text evidence="2">Lacks conserved residue(s) required for the propagation of feature annotation.</text>
</comment>
<feature type="short sequence motif" description="GXSXG" evidence="2">
    <location>
        <begin position="100"/>
        <end position="104"/>
    </location>
</feature>
<evidence type="ECO:0000313" key="5">
    <source>
        <dbReference type="EMBL" id="MCG6503898.1"/>
    </source>
</evidence>
<comment type="caution">
    <text evidence="5">The sequence shown here is derived from an EMBL/GenBank/DDBJ whole genome shotgun (WGS) entry which is preliminary data.</text>
</comment>
<organism evidence="5 6">
    <name type="scientific">Kingella pumchi</name>
    <dbReference type="NCBI Taxonomy" id="2779506"/>
    <lineage>
        <taxon>Bacteria</taxon>
        <taxon>Pseudomonadati</taxon>
        <taxon>Pseudomonadota</taxon>
        <taxon>Betaproteobacteria</taxon>
        <taxon>Neisseriales</taxon>
        <taxon>Neisseriaceae</taxon>
        <taxon>Kingella</taxon>
    </lineage>
</organism>
<dbReference type="EMBL" id="JAKOOW010000022">
    <property type="protein sequence ID" value="MCG6503898.1"/>
    <property type="molecule type" value="Genomic_DNA"/>
</dbReference>
<dbReference type="Pfam" id="PF01734">
    <property type="entry name" value="Patatin"/>
    <property type="match status" value="1"/>
</dbReference>
<protein>
    <submittedName>
        <fullName evidence="5">Patatin-like phospholipase family protein</fullName>
    </submittedName>
</protein>
<keyword evidence="1" id="KW-0443">Lipid metabolism</keyword>
<name>A0ABS9NNJ7_9NEIS</name>
<dbReference type="Gene3D" id="3.40.1090.10">
    <property type="entry name" value="Cytosolic phospholipase A2 catalytic domain"/>
    <property type="match status" value="1"/>
</dbReference>
<feature type="chain" id="PRO_5046938953" evidence="3">
    <location>
        <begin position="26"/>
        <end position="495"/>
    </location>
</feature>
<gene>
    <name evidence="5" type="ORF">MB824_05250</name>
</gene>
<evidence type="ECO:0000259" key="4">
    <source>
        <dbReference type="PROSITE" id="PS51635"/>
    </source>
</evidence>
<dbReference type="PROSITE" id="PS51635">
    <property type="entry name" value="PNPLA"/>
    <property type="match status" value="1"/>
</dbReference>
<dbReference type="Proteomes" id="UP001298424">
    <property type="component" value="Unassembled WGS sequence"/>
</dbReference>